<evidence type="ECO:0000313" key="1">
    <source>
        <dbReference type="EMBL" id="KAK2869787.1"/>
    </source>
</evidence>
<sequence>MARGHFSQHQTGCLGAVNGLPEECATLRLKSAINWIMSRCCYPLNHLTLFLSYQPRCKQEETGWGKEG</sequence>
<dbReference type="Proteomes" id="UP001187343">
    <property type="component" value="Unassembled WGS sequence"/>
</dbReference>
<accession>A0AA88P3Y4</accession>
<name>A0AA88P3Y4_9TELE</name>
<comment type="caution">
    <text evidence="1">The sequence shown here is derived from an EMBL/GenBank/DDBJ whole genome shotgun (WGS) entry which is preliminary data.</text>
</comment>
<keyword evidence="2" id="KW-1185">Reference proteome</keyword>
<proteinExistence type="predicted"/>
<gene>
    <name evidence="1" type="ORF">Q8A67_024179</name>
</gene>
<organism evidence="1 2">
    <name type="scientific">Cirrhinus molitorella</name>
    <name type="common">mud carp</name>
    <dbReference type="NCBI Taxonomy" id="172907"/>
    <lineage>
        <taxon>Eukaryota</taxon>
        <taxon>Metazoa</taxon>
        <taxon>Chordata</taxon>
        <taxon>Craniata</taxon>
        <taxon>Vertebrata</taxon>
        <taxon>Euteleostomi</taxon>
        <taxon>Actinopterygii</taxon>
        <taxon>Neopterygii</taxon>
        <taxon>Teleostei</taxon>
        <taxon>Ostariophysi</taxon>
        <taxon>Cypriniformes</taxon>
        <taxon>Cyprinidae</taxon>
        <taxon>Labeoninae</taxon>
        <taxon>Labeonini</taxon>
        <taxon>Cirrhinus</taxon>
    </lineage>
</organism>
<protein>
    <submittedName>
        <fullName evidence="1">Uncharacterized protein</fullName>
    </submittedName>
</protein>
<evidence type="ECO:0000313" key="2">
    <source>
        <dbReference type="Proteomes" id="UP001187343"/>
    </source>
</evidence>
<dbReference type="EMBL" id="JAUYZG010000024">
    <property type="protein sequence ID" value="KAK2869787.1"/>
    <property type="molecule type" value="Genomic_DNA"/>
</dbReference>
<reference evidence="1" key="1">
    <citation type="submission" date="2023-08" db="EMBL/GenBank/DDBJ databases">
        <title>Chromosome-level Genome Assembly of mud carp (Cirrhinus molitorella).</title>
        <authorList>
            <person name="Liu H."/>
        </authorList>
    </citation>
    <scope>NUCLEOTIDE SEQUENCE</scope>
    <source>
        <strain evidence="1">Prfri</strain>
        <tissue evidence="1">Muscle</tissue>
    </source>
</reference>
<dbReference type="AlphaFoldDB" id="A0AA88P3Y4"/>